<feature type="domain" description="Helicase C-terminal" evidence="9">
    <location>
        <begin position="259"/>
        <end position="405"/>
    </location>
</feature>
<feature type="region of interest" description="Disordered" evidence="7">
    <location>
        <begin position="420"/>
        <end position="466"/>
    </location>
</feature>
<dbReference type="PROSITE" id="PS51194">
    <property type="entry name" value="HELICASE_CTER"/>
    <property type="match status" value="1"/>
</dbReference>
<dbReference type="SMART" id="SM00490">
    <property type="entry name" value="HELICc"/>
    <property type="match status" value="1"/>
</dbReference>
<feature type="compositionally biased region" description="Basic and acidic residues" evidence="7">
    <location>
        <begin position="525"/>
        <end position="539"/>
    </location>
</feature>
<dbReference type="InterPro" id="IPR011545">
    <property type="entry name" value="DEAD/DEAH_box_helicase_dom"/>
</dbReference>
<reference evidence="11 12" key="1">
    <citation type="submission" date="2023-03" db="EMBL/GenBank/DDBJ databases">
        <title>High-quality genome of Scylla paramamosain provides insights in environmental adaptation.</title>
        <authorList>
            <person name="Zhang L."/>
        </authorList>
    </citation>
    <scope>NUCLEOTIDE SEQUENCE [LARGE SCALE GENOMIC DNA]</scope>
    <source>
        <strain evidence="11">LZ_2023a</strain>
        <tissue evidence="11">Muscle</tissue>
    </source>
</reference>
<evidence type="ECO:0000256" key="2">
    <source>
        <dbReference type="ARBA" id="ARBA00022741"/>
    </source>
</evidence>
<keyword evidence="4" id="KW-0347">Helicase</keyword>
<proteinExistence type="predicted"/>
<dbReference type="PROSITE" id="PS51195">
    <property type="entry name" value="Q_MOTIF"/>
    <property type="match status" value="1"/>
</dbReference>
<evidence type="ECO:0000256" key="3">
    <source>
        <dbReference type="ARBA" id="ARBA00022801"/>
    </source>
</evidence>
<dbReference type="InterPro" id="IPR050079">
    <property type="entry name" value="DEAD_box_RNA_helicase"/>
</dbReference>
<organism evidence="11 12">
    <name type="scientific">Scylla paramamosain</name>
    <name type="common">Mud crab</name>
    <dbReference type="NCBI Taxonomy" id="85552"/>
    <lineage>
        <taxon>Eukaryota</taxon>
        <taxon>Metazoa</taxon>
        <taxon>Ecdysozoa</taxon>
        <taxon>Arthropoda</taxon>
        <taxon>Crustacea</taxon>
        <taxon>Multicrustacea</taxon>
        <taxon>Malacostraca</taxon>
        <taxon>Eumalacostraca</taxon>
        <taxon>Eucarida</taxon>
        <taxon>Decapoda</taxon>
        <taxon>Pleocyemata</taxon>
        <taxon>Brachyura</taxon>
        <taxon>Eubrachyura</taxon>
        <taxon>Portunoidea</taxon>
        <taxon>Portunidae</taxon>
        <taxon>Portuninae</taxon>
        <taxon>Scylla</taxon>
    </lineage>
</organism>
<feature type="region of interest" description="Disordered" evidence="7">
    <location>
        <begin position="482"/>
        <end position="605"/>
    </location>
</feature>
<keyword evidence="3" id="KW-0378">Hydrolase</keyword>
<feature type="domain" description="DEAD-box RNA helicase Q" evidence="10">
    <location>
        <begin position="23"/>
        <end position="51"/>
    </location>
</feature>
<dbReference type="SMART" id="SM00487">
    <property type="entry name" value="DEXDc"/>
    <property type="match status" value="1"/>
</dbReference>
<feature type="compositionally biased region" description="Basic and acidic residues" evidence="7">
    <location>
        <begin position="589"/>
        <end position="604"/>
    </location>
</feature>
<dbReference type="AlphaFoldDB" id="A0AAW0TFB4"/>
<feature type="compositionally biased region" description="Basic and acidic residues" evidence="7">
    <location>
        <begin position="420"/>
        <end position="438"/>
    </location>
</feature>
<evidence type="ECO:0000259" key="8">
    <source>
        <dbReference type="PROSITE" id="PS51192"/>
    </source>
</evidence>
<feature type="compositionally biased region" description="Polar residues" evidence="7">
    <location>
        <begin position="496"/>
        <end position="513"/>
    </location>
</feature>
<dbReference type="GO" id="GO:0003676">
    <property type="term" value="F:nucleic acid binding"/>
    <property type="evidence" value="ECO:0007669"/>
    <property type="project" value="InterPro"/>
</dbReference>
<protein>
    <recommendedName>
        <fullName evidence="1">RNA helicase</fullName>
        <ecNumber evidence="1">3.6.4.13</ecNumber>
    </recommendedName>
</protein>
<dbReference type="Pfam" id="PF00271">
    <property type="entry name" value="Helicase_C"/>
    <property type="match status" value="1"/>
</dbReference>
<evidence type="ECO:0000256" key="1">
    <source>
        <dbReference type="ARBA" id="ARBA00012552"/>
    </source>
</evidence>
<dbReference type="PANTHER" id="PTHR47959:SF1">
    <property type="entry name" value="ATP-DEPENDENT RNA HELICASE DBPA"/>
    <property type="match status" value="1"/>
</dbReference>
<keyword evidence="2" id="KW-0547">Nucleotide-binding</keyword>
<evidence type="ECO:0000256" key="5">
    <source>
        <dbReference type="ARBA" id="ARBA00022840"/>
    </source>
</evidence>
<keyword evidence="12" id="KW-1185">Reference proteome</keyword>
<evidence type="ECO:0000313" key="11">
    <source>
        <dbReference type="EMBL" id="KAK8385341.1"/>
    </source>
</evidence>
<evidence type="ECO:0000256" key="4">
    <source>
        <dbReference type="ARBA" id="ARBA00022806"/>
    </source>
</evidence>
<feature type="compositionally biased region" description="Low complexity" evidence="7">
    <location>
        <begin position="733"/>
        <end position="753"/>
    </location>
</feature>
<dbReference type="Gene3D" id="3.40.50.300">
    <property type="entry name" value="P-loop containing nucleotide triphosphate hydrolases"/>
    <property type="match status" value="2"/>
</dbReference>
<evidence type="ECO:0000256" key="7">
    <source>
        <dbReference type="SAM" id="MobiDB-lite"/>
    </source>
</evidence>
<sequence>MEQVAHHLEEKERTRDIEIDENVTFTDLLLSEPVLAGLHAAGFKRPSPIQLAAIPLGRCGLDLVVQAKSGTGKTCVLAVVALEAVSVASPATQVVVVAPTREVAVQVAQVVSTLASAMPGLSTAVVIGGTKLADDKARLQQCQVVVGTPGRLAHLVSLGHLHLHCVRLLVLDEADRLLEGNFLGPVTDLASALPLNKQVLCLSATFSDSAAAQAEGLMRSPSHVRLDRDSPALLGVNQVVCRLQHVASPHLRQAAKEAELLRLLSHVTFNQCLVFSGSQLRAESVCHRLKAEGWPSAYLTGAQCQTERLAALESLQTHRCRILVATDLAARGLDSAHVNLVVSLDLPQEPATYLHRAGRAGRYGSRGAAVMLVCGPEEWYGARAIATLANVRLLLAGKHWVNHLAMKKVEGWKWPEGGKEEKVRMEESDEGKTGSIEKQEEEGVDKSQEGRIGVEGSNEGKEEEVTRLREVDHLDEEEAHAWLKTHKPYRKESVPATPQQENGEVQSKNNNKFVNGDVNPPVSEAKCETITETQRDHEVKKKVRRKERDHNQEEEEEEKENRGNMKRHNTSTQTNTHKNTQKSPQKHREKQEMNTDTQKKHNTETDFNTKGTVMSLVSRVWHRPPPVTMSYAHLLSECTTHHNTSTPTSDTQVKVPPWPVQVEATESEVFALEKYLDGQREEAQERKEAWSGVRFDAFAVLDAMTQGRNAREVLEEEIQRSTHAFPHTPVSPTPSTGSIHSSPSTSQHSSHSQPKNHKSKQSQKSSSSEDSSSSSDSELPTTGQKQSYHDNYNYSGYNNNYNYNQVYPGYDQNQQYYYNQYADHNTYNGYNQGITTTGGSSGGSRQVVREQQGMAGVATVLKNKAEERGDINSSNCHSAL</sequence>
<dbReference type="InterPro" id="IPR014001">
    <property type="entry name" value="Helicase_ATP-bd"/>
</dbReference>
<evidence type="ECO:0000259" key="9">
    <source>
        <dbReference type="PROSITE" id="PS51194"/>
    </source>
</evidence>
<dbReference type="PANTHER" id="PTHR47959">
    <property type="entry name" value="ATP-DEPENDENT RNA HELICASE RHLE-RELATED"/>
    <property type="match status" value="1"/>
</dbReference>
<dbReference type="PROSITE" id="PS51192">
    <property type="entry name" value="HELICASE_ATP_BIND_1"/>
    <property type="match status" value="1"/>
</dbReference>
<dbReference type="GO" id="GO:0005524">
    <property type="term" value="F:ATP binding"/>
    <property type="evidence" value="ECO:0007669"/>
    <property type="project" value="UniProtKB-KW"/>
</dbReference>
<dbReference type="EMBL" id="JARAKH010000033">
    <property type="protein sequence ID" value="KAK8385341.1"/>
    <property type="molecule type" value="Genomic_DNA"/>
</dbReference>
<dbReference type="GO" id="GO:0005829">
    <property type="term" value="C:cytosol"/>
    <property type="evidence" value="ECO:0007669"/>
    <property type="project" value="TreeGrafter"/>
</dbReference>
<dbReference type="GO" id="GO:0016787">
    <property type="term" value="F:hydrolase activity"/>
    <property type="evidence" value="ECO:0007669"/>
    <property type="project" value="UniProtKB-KW"/>
</dbReference>
<dbReference type="CDD" id="cd18787">
    <property type="entry name" value="SF2_C_DEAD"/>
    <property type="match status" value="1"/>
</dbReference>
<evidence type="ECO:0000256" key="6">
    <source>
        <dbReference type="PROSITE-ProRule" id="PRU00552"/>
    </source>
</evidence>
<dbReference type="SUPFAM" id="SSF52540">
    <property type="entry name" value="P-loop containing nucleoside triphosphate hydrolases"/>
    <property type="match status" value="1"/>
</dbReference>
<comment type="caution">
    <text evidence="11">The sequence shown here is derived from an EMBL/GenBank/DDBJ whole genome shotgun (WGS) entry which is preliminary data.</text>
</comment>
<name>A0AAW0TFB4_SCYPA</name>
<evidence type="ECO:0000259" key="10">
    <source>
        <dbReference type="PROSITE" id="PS51195"/>
    </source>
</evidence>
<dbReference type="GO" id="GO:0003724">
    <property type="term" value="F:RNA helicase activity"/>
    <property type="evidence" value="ECO:0007669"/>
    <property type="project" value="UniProtKB-EC"/>
</dbReference>
<dbReference type="PROSITE" id="PS00039">
    <property type="entry name" value="DEAD_ATP_HELICASE"/>
    <property type="match status" value="1"/>
</dbReference>
<dbReference type="InterPro" id="IPR027417">
    <property type="entry name" value="P-loop_NTPase"/>
</dbReference>
<evidence type="ECO:0000313" key="12">
    <source>
        <dbReference type="Proteomes" id="UP001487740"/>
    </source>
</evidence>
<feature type="compositionally biased region" description="Low complexity" evidence="7">
    <location>
        <begin position="762"/>
        <end position="777"/>
    </location>
</feature>
<dbReference type="Proteomes" id="UP001487740">
    <property type="component" value="Unassembled WGS sequence"/>
</dbReference>
<dbReference type="Pfam" id="PF00270">
    <property type="entry name" value="DEAD"/>
    <property type="match status" value="1"/>
</dbReference>
<dbReference type="InterPro" id="IPR014014">
    <property type="entry name" value="RNA_helicase_DEAD_Q_motif"/>
</dbReference>
<feature type="short sequence motif" description="Q motif" evidence="6">
    <location>
        <begin position="23"/>
        <end position="51"/>
    </location>
</feature>
<dbReference type="InterPro" id="IPR001650">
    <property type="entry name" value="Helicase_C-like"/>
</dbReference>
<keyword evidence="5" id="KW-0067">ATP-binding</keyword>
<accession>A0AAW0TFB4</accession>
<feature type="region of interest" description="Disordered" evidence="7">
    <location>
        <begin position="720"/>
        <end position="796"/>
    </location>
</feature>
<feature type="domain" description="Helicase ATP-binding" evidence="8">
    <location>
        <begin position="54"/>
        <end position="224"/>
    </location>
</feature>
<gene>
    <name evidence="11" type="ORF">O3P69_012279</name>
</gene>
<feature type="compositionally biased region" description="Polar residues" evidence="7">
    <location>
        <begin position="570"/>
        <end position="583"/>
    </location>
</feature>
<dbReference type="InterPro" id="IPR000629">
    <property type="entry name" value="RNA-helicase_DEAD-box_CS"/>
</dbReference>
<dbReference type="EC" id="3.6.4.13" evidence="1"/>